<dbReference type="KEGG" id="ptaw:DW352_14490"/>
<dbReference type="AlphaFoldDB" id="A0A345ZXH3"/>
<evidence type="ECO:0000313" key="2">
    <source>
        <dbReference type="EMBL" id="AXK81620.1"/>
    </source>
</evidence>
<keyword evidence="1" id="KW-1133">Transmembrane helix</keyword>
<dbReference type="OrthoDB" id="7861438at2"/>
<evidence type="ECO:0000256" key="1">
    <source>
        <dbReference type="SAM" id="Phobius"/>
    </source>
</evidence>
<accession>A0A345ZXH3</accession>
<proteinExistence type="predicted"/>
<keyword evidence="1" id="KW-0472">Membrane</keyword>
<protein>
    <submittedName>
        <fullName evidence="2">Uncharacterized protein</fullName>
    </submittedName>
</protein>
<sequence>MEEMRRIAYETVLRACLFGSLAIFCTMVGMSFEPRLAFQTGGTLTMLMAGILIYKAREALTKDYRRTEMWLYLPKNFRPPEAYAQWASATVLRDTYLTFALWTSAIAIAMWIVALLFSFAGL</sequence>
<keyword evidence="3" id="KW-1185">Reference proteome</keyword>
<dbReference type="EMBL" id="CP031417">
    <property type="protein sequence ID" value="AXK81620.1"/>
    <property type="molecule type" value="Genomic_DNA"/>
</dbReference>
<keyword evidence="1" id="KW-0812">Transmembrane</keyword>
<dbReference type="Proteomes" id="UP000254889">
    <property type="component" value="Chromosome"/>
</dbReference>
<reference evidence="2 3" key="1">
    <citation type="submission" date="2018-07" db="EMBL/GenBank/DDBJ databases">
        <authorList>
            <person name="Quirk P.G."/>
            <person name="Krulwich T.A."/>
        </authorList>
    </citation>
    <scope>NUCLEOTIDE SEQUENCE [LARGE SCALE GENOMIC DNA]</scope>
    <source>
        <strain evidence="2 3">CC-BB4</strain>
    </source>
</reference>
<feature type="transmembrane region" description="Helical" evidence="1">
    <location>
        <begin position="36"/>
        <end position="56"/>
    </location>
</feature>
<name>A0A345ZXH3_9HYPH</name>
<organism evidence="2 3">
    <name type="scientific">Pseudolabrys taiwanensis</name>
    <dbReference type="NCBI Taxonomy" id="331696"/>
    <lineage>
        <taxon>Bacteria</taxon>
        <taxon>Pseudomonadati</taxon>
        <taxon>Pseudomonadota</taxon>
        <taxon>Alphaproteobacteria</taxon>
        <taxon>Hyphomicrobiales</taxon>
        <taxon>Xanthobacteraceae</taxon>
        <taxon>Pseudolabrys</taxon>
    </lineage>
</organism>
<gene>
    <name evidence="2" type="ORF">DW352_14490</name>
</gene>
<dbReference type="RefSeq" id="WP_115691999.1">
    <property type="nucleotide sequence ID" value="NZ_CP031417.1"/>
</dbReference>
<feature type="transmembrane region" description="Helical" evidence="1">
    <location>
        <begin position="12"/>
        <end position="30"/>
    </location>
</feature>
<feature type="transmembrane region" description="Helical" evidence="1">
    <location>
        <begin position="96"/>
        <end position="120"/>
    </location>
</feature>
<evidence type="ECO:0000313" key="3">
    <source>
        <dbReference type="Proteomes" id="UP000254889"/>
    </source>
</evidence>